<dbReference type="AlphaFoldDB" id="A0AAD4Q6M9"/>
<dbReference type="PANTHER" id="PTHR19302:SF33">
    <property type="entry name" value="GAMMA-TUBULIN COMPLEX COMPONENT 5"/>
    <property type="match status" value="1"/>
</dbReference>
<organism evidence="9 10">
    <name type="scientific">Lactarius akahatsu</name>
    <dbReference type="NCBI Taxonomy" id="416441"/>
    <lineage>
        <taxon>Eukaryota</taxon>
        <taxon>Fungi</taxon>
        <taxon>Dikarya</taxon>
        <taxon>Basidiomycota</taxon>
        <taxon>Agaricomycotina</taxon>
        <taxon>Agaricomycetes</taxon>
        <taxon>Russulales</taxon>
        <taxon>Russulaceae</taxon>
        <taxon>Lactarius</taxon>
    </lineage>
</organism>
<comment type="caution">
    <text evidence="9">The sequence shown here is derived from an EMBL/GenBank/DDBJ whole genome shotgun (WGS) entry which is preliminary data.</text>
</comment>
<sequence length="1117" mass="124915">MSASSSRPASVAGYCTDGTRHRSTSNASVGPQHQHHDFVRPKSSASSHRPSSRATNRPPSSAGRPASRISNAPSSKPFHRLPPRQISRLISSSHSLVSQVTGLKPDDDEGVFRAMVDMVTRSLDYNAKAAPSSSMSDISKLVNGRAERARINSQDPWADALQLSFALLRSEIEKIHDIDSEITPARLPGHLSFLMHLSVPPTQLTVEHAENYLVNSTTPHVESETFDWKTILDEEPFEGQHWEGVYGLPPGSTVEGWETRSLDSTPPFSPLLVDDFGVVSPSLSSTDSLPTSDAGPSMDFNADSFHVSTSSTFGHRQLIEDLQRRQYWRAEWQTDASLTRPFTIKDASSLGTLSGHHGLKPLAEFLCRSKYIHEHDAVREMLMAFQGYKNSFLIWARSDDANFSFEAPHIQPTSDAPRIIHLTRAAQLSVVRSFAQTASTIEHLRRFVTCVSGGTASRATGHFRQMTRTMEAFSEAVETQIDKFNSWCAAKERDIILSLAGSMPPLYVSLLNLEKTMRDSFSHTFDALLEVLRKVMGRATRSQDKNLEVWMLLDLPMRFSPFTVSTFLLDTLLTAANSSSSNGETETSKALMHVFTASAEPIWSMVGLWLKHGMPTRDPASRQGADGLTTLDDEFFIQATGLPILDPDFWTEGFTIREVDTEGYSSESVPLLLSLVGNHVLRAGKAVGLLRILDLPLSDDAEAKPTWMTDWPSFTALLQEYNTGALVKTSRDHLSRYVHDSILPYCQAPQKRLAQMVASECDLWLHLATIEELYFMWKGDAMSHFSETIFAKMDSMQTWSDFHFLNNTFRDIMQKYTSNRMDSTLIRFSYSGSRDQALRRAVEALDGLLVEYAAPFPLTYLFGLHSSSVYRSVFVFLLQIRRAKGVLERAHTWNTTARRKSIVSDDDKIAFAMRSKLLWFINTLLGFIMTHVLHRRLSRFHASLKLAGSLDETISLHESHLKVLESECLLHSDMSTLRQAILSILDIAMRFHDALTTHPGQAERASLRIGPKLHRGRRVQQERSAATSLRETVVQTSDSESDLEDEDDAVRFGPRSYRMPLASRDVQDLSGNIAEMQDELGGLVRFVRREVEGLAGGTSAAASTFSVLAFTLEDWDR</sequence>
<evidence type="ECO:0000256" key="1">
    <source>
        <dbReference type="ARBA" id="ARBA00004245"/>
    </source>
</evidence>
<feature type="compositionally biased region" description="Polar residues" evidence="6">
    <location>
        <begin position="1022"/>
        <end position="1036"/>
    </location>
</feature>
<evidence type="ECO:0000256" key="2">
    <source>
        <dbReference type="ARBA" id="ARBA00010337"/>
    </source>
</evidence>
<feature type="domain" description="Gamma tubulin complex component protein N-terminal" evidence="8">
    <location>
        <begin position="378"/>
        <end position="713"/>
    </location>
</feature>
<dbReference type="GO" id="GO:0051225">
    <property type="term" value="P:spindle assembly"/>
    <property type="evidence" value="ECO:0007669"/>
    <property type="project" value="TreeGrafter"/>
</dbReference>
<dbReference type="InterPro" id="IPR042241">
    <property type="entry name" value="GCP_C_sf"/>
</dbReference>
<comment type="similarity">
    <text evidence="2">Belongs to the TUBGCP family.</text>
</comment>
<dbReference type="GO" id="GO:0000930">
    <property type="term" value="C:gamma-tubulin complex"/>
    <property type="evidence" value="ECO:0007669"/>
    <property type="project" value="TreeGrafter"/>
</dbReference>
<evidence type="ECO:0000256" key="3">
    <source>
        <dbReference type="ARBA" id="ARBA00022490"/>
    </source>
</evidence>
<keyword evidence="3" id="KW-0963">Cytoplasm</keyword>
<evidence type="ECO:0000256" key="4">
    <source>
        <dbReference type="ARBA" id="ARBA00022701"/>
    </source>
</evidence>
<dbReference type="GO" id="GO:0007020">
    <property type="term" value="P:microtubule nucleation"/>
    <property type="evidence" value="ECO:0007669"/>
    <property type="project" value="InterPro"/>
</dbReference>
<evidence type="ECO:0000259" key="7">
    <source>
        <dbReference type="Pfam" id="PF04130"/>
    </source>
</evidence>
<dbReference type="CDD" id="cd22572">
    <property type="entry name" value="GCP5_NTD"/>
    <property type="match status" value="1"/>
</dbReference>
<evidence type="ECO:0000313" key="10">
    <source>
        <dbReference type="Proteomes" id="UP001201163"/>
    </source>
</evidence>
<dbReference type="InterPro" id="IPR041470">
    <property type="entry name" value="GCP_N"/>
</dbReference>
<dbReference type="InterPro" id="IPR040457">
    <property type="entry name" value="GCP_C"/>
</dbReference>
<reference evidence="9" key="1">
    <citation type="submission" date="2022-01" db="EMBL/GenBank/DDBJ databases">
        <title>Comparative genomics reveals a dynamic genome evolution in the ectomycorrhizal milk-cap (Lactarius) mushrooms.</title>
        <authorList>
            <consortium name="DOE Joint Genome Institute"/>
            <person name="Lebreton A."/>
            <person name="Tang N."/>
            <person name="Kuo A."/>
            <person name="LaButti K."/>
            <person name="Drula E."/>
            <person name="Barry K."/>
            <person name="Clum A."/>
            <person name="Lipzen A."/>
            <person name="Mousain D."/>
            <person name="Ng V."/>
            <person name="Wang R."/>
            <person name="Wang X."/>
            <person name="Dai Y."/>
            <person name="Henrissat B."/>
            <person name="Grigoriev I.V."/>
            <person name="Guerin-Laguette A."/>
            <person name="Yu F."/>
            <person name="Martin F.M."/>
        </authorList>
    </citation>
    <scope>NUCLEOTIDE SEQUENCE</scope>
    <source>
        <strain evidence="9">QP</strain>
    </source>
</reference>
<dbReference type="Pfam" id="PF04130">
    <property type="entry name" value="GCP_C_terminal"/>
    <property type="match status" value="1"/>
</dbReference>
<dbReference type="GO" id="GO:0051321">
    <property type="term" value="P:meiotic cell cycle"/>
    <property type="evidence" value="ECO:0007669"/>
    <property type="project" value="TreeGrafter"/>
</dbReference>
<dbReference type="Proteomes" id="UP001201163">
    <property type="component" value="Unassembled WGS sequence"/>
</dbReference>
<keyword evidence="10" id="KW-1185">Reference proteome</keyword>
<protein>
    <submittedName>
        <fullName evidence="9">Spc98 family-domain-containing protein</fullName>
    </submittedName>
</protein>
<accession>A0AAD4Q6M9</accession>
<evidence type="ECO:0000259" key="8">
    <source>
        <dbReference type="Pfam" id="PF17681"/>
    </source>
</evidence>
<gene>
    <name evidence="9" type="ORF">EDB92DRAFT_1800484</name>
</gene>
<keyword evidence="5" id="KW-0206">Cytoskeleton</keyword>
<dbReference type="Gene3D" id="1.20.120.1900">
    <property type="entry name" value="Gamma-tubulin complex, C-terminal domain"/>
    <property type="match status" value="1"/>
</dbReference>
<evidence type="ECO:0000256" key="6">
    <source>
        <dbReference type="SAM" id="MobiDB-lite"/>
    </source>
</evidence>
<feature type="domain" description="Gamma tubulin complex component C-terminal" evidence="7">
    <location>
        <begin position="763"/>
        <end position="1020"/>
    </location>
</feature>
<dbReference type="GO" id="GO:0000922">
    <property type="term" value="C:spindle pole"/>
    <property type="evidence" value="ECO:0007669"/>
    <property type="project" value="InterPro"/>
</dbReference>
<evidence type="ECO:0000256" key="5">
    <source>
        <dbReference type="ARBA" id="ARBA00023212"/>
    </source>
</evidence>
<feature type="compositionally biased region" description="Low complexity" evidence="6">
    <location>
        <begin position="41"/>
        <end position="54"/>
    </location>
</feature>
<feature type="region of interest" description="Disordered" evidence="6">
    <location>
        <begin position="1018"/>
        <end position="1047"/>
    </location>
</feature>
<dbReference type="GO" id="GO:0005874">
    <property type="term" value="C:microtubule"/>
    <property type="evidence" value="ECO:0007669"/>
    <property type="project" value="UniProtKB-KW"/>
</dbReference>
<evidence type="ECO:0000313" key="9">
    <source>
        <dbReference type="EMBL" id="KAH8988483.1"/>
    </source>
</evidence>
<dbReference type="GO" id="GO:0043015">
    <property type="term" value="F:gamma-tubulin binding"/>
    <property type="evidence" value="ECO:0007669"/>
    <property type="project" value="InterPro"/>
</dbReference>
<dbReference type="GO" id="GO:0031122">
    <property type="term" value="P:cytoplasmic microtubule organization"/>
    <property type="evidence" value="ECO:0007669"/>
    <property type="project" value="TreeGrafter"/>
</dbReference>
<dbReference type="GO" id="GO:0051011">
    <property type="term" value="F:microtubule minus-end binding"/>
    <property type="evidence" value="ECO:0007669"/>
    <property type="project" value="TreeGrafter"/>
</dbReference>
<dbReference type="Pfam" id="PF17681">
    <property type="entry name" value="GCP_N_terminal"/>
    <property type="match status" value="1"/>
</dbReference>
<keyword evidence="4" id="KW-0493">Microtubule</keyword>
<comment type="subcellular location">
    <subcellularLocation>
        <location evidence="1">Cytoplasm</location>
        <location evidence="1">Cytoskeleton</location>
    </subcellularLocation>
</comment>
<dbReference type="GO" id="GO:0000278">
    <property type="term" value="P:mitotic cell cycle"/>
    <property type="evidence" value="ECO:0007669"/>
    <property type="project" value="TreeGrafter"/>
</dbReference>
<proteinExistence type="inferred from homology"/>
<dbReference type="PANTHER" id="PTHR19302">
    <property type="entry name" value="GAMMA TUBULIN COMPLEX PROTEIN"/>
    <property type="match status" value="1"/>
</dbReference>
<dbReference type="EMBL" id="JAKELL010000041">
    <property type="protein sequence ID" value="KAH8988483.1"/>
    <property type="molecule type" value="Genomic_DNA"/>
</dbReference>
<feature type="region of interest" description="Disordered" evidence="6">
    <location>
        <begin position="1"/>
        <end position="81"/>
    </location>
</feature>
<name>A0AAD4Q6M9_9AGAM</name>
<dbReference type="InterPro" id="IPR059169">
    <property type="entry name" value="GCP5_N_ext"/>
</dbReference>
<dbReference type="GO" id="GO:0005816">
    <property type="term" value="C:spindle pole body"/>
    <property type="evidence" value="ECO:0007669"/>
    <property type="project" value="UniProtKB-ARBA"/>
</dbReference>
<dbReference type="InterPro" id="IPR007259">
    <property type="entry name" value="GCP"/>
</dbReference>